<dbReference type="PANTHER" id="PTHR10272">
    <property type="entry name" value="PLATELET-ACTIVATING FACTOR ACETYLHYDROLASE"/>
    <property type="match status" value="1"/>
</dbReference>
<reference evidence="4 5" key="1">
    <citation type="submission" date="2020-08" db="EMBL/GenBank/DDBJ databases">
        <title>Sequencing the genomes of 1000 actinobacteria strains.</title>
        <authorList>
            <person name="Klenk H.-P."/>
        </authorList>
    </citation>
    <scope>NUCLEOTIDE SEQUENCE [LARGE SCALE GENOMIC DNA]</scope>
    <source>
        <strain evidence="4 5">DSM 45886</strain>
    </source>
</reference>
<sequence length="332" mass="34732">MQTTTGGGQRIYEKESTSMKISAPTPVFSVNPVVLPAPGRAVDLQVRVSAPMTGSGLPIILLSHGLGSSHHLSSLNGYAPLSGFWAAQGFAVIQPTHLDSKTLSQNPAVNPSGHDPQHWRTRAEDMSQILDQLDVVEAAVPQLAGRLDRGKVAVAGHSMGGHTASLLLGARLTDPRDATVVDLADHRIKAGVLLAATGRGGDAVTAFVTENYPFLTTTDFSAMATPALVVAGDKDDSAFLTVAGPDWHADPYHLAPGPKALLTLYGAEHCLGGISGYDVAETTDENPARVATIALLTSAYLRSHLYPGDPAWQVARDALAADPNASGRIDCK</sequence>
<proteinExistence type="predicted"/>
<dbReference type="AlphaFoldDB" id="A0A7W7SK67"/>
<accession>A0A7W7SK67</accession>
<gene>
    <name evidence="4" type="ORF">FHR38_000038</name>
</gene>
<name>A0A7W7SK67_9ACTN</name>
<dbReference type="InterPro" id="IPR029058">
    <property type="entry name" value="AB_hydrolase_fold"/>
</dbReference>
<keyword evidence="5" id="KW-1185">Reference proteome</keyword>
<dbReference type="Proteomes" id="UP000578819">
    <property type="component" value="Unassembled WGS sequence"/>
</dbReference>
<comment type="caution">
    <text evidence="4">The sequence shown here is derived from an EMBL/GenBank/DDBJ whole genome shotgun (WGS) entry which is preliminary data.</text>
</comment>
<dbReference type="GO" id="GO:0003847">
    <property type="term" value="F:1-alkyl-2-acetylglycerophosphocholine esterase activity"/>
    <property type="evidence" value="ECO:0007669"/>
    <property type="project" value="TreeGrafter"/>
</dbReference>
<organism evidence="4 5">
    <name type="scientific">Micromonospora polyrhachis</name>
    <dbReference type="NCBI Taxonomy" id="1282883"/>
    <lineage>
        <taxon>Bacteria</taxon>
        <taxon>Bacillati</taxon>
        <taxon>Actinomycetota</taxon>
        <taxon>Actinomycetes</taxon>
        <taxon>Micromonosporales</taxon>
        <taxon>Micromonosporaceae</taxon>
        <taxon>Micromonospora</taxon>
    </lineage>
</organism>
<evidence type="ECO:0000313" key="5">
    <source>
        <dbReference type="Proteomes" id="UP000578819"/>
    </source>
</evidence>
<evidence type="ECO:0000256" key="2">
    <source>
        <dbReference type="ARBA" id="ARBA00022963"/>
    </source>
</evidence>
<dbReference type="PANTHER" id="PTHR10272:SF0">
    <property type="entry name" value="PLATELET-ACTIVATING FACTOR ACETYLHYDROLASE"/>
    <property type="match status" value="1"/>
</dbReference>
<keyword evidence="1 4" id="KW-0378">Hydrolase</keyword>
<dbReference type="EMBL" id="JACHJW010000001">
    <property type="protein sequence ID" value="MBB4956305.1"/>
    <property type="molecule type" value="Genomic_DNA"/>
</dbReference>
<evidence type="ECO:0000256" key="3">
    <source>
        <dbReference type="ARBA" id="ARBA00023098"/>
    </source>
</evidence>
<evidence type="ECO:0000313" key="4">
    <source>
        <dbReference type="EMBL" id="MBB4956305.1"/>
    </source>
</evidence>
<dbReference type="GO" id="GO:0016042">
    <property type="term" value="P:lipid catabolic process"/>
    <property type="evidence" value="ECO:0007669"/>
    <property type="project" value="UniProtKB-KW"/>
</dbReference>
<keyword evidence="2" id="KW-0442">Lipid degradation</keyword>
<keyword evidence="3" id="KW-0443">Lipid metabolism</keyword>
<protein>
    <submittedName>
        <fullName evidence="4">Putative dienelactone hydrolase</fullName>
    </submittedName>
</protein>
<evidence type="ECO:0000256" key="1">
    <source>
        <dbReference type="ARBA" id="ARBA00022801"/>
    </source>
</evidence>
<dbReference type="Gene3D" id="3.40.50.1820">
    <property type="entry name" value="alpha/beta hydrolase"/>
    <property type="match status" value="1"/>
</dbReference>
<dbReference type="SUPFAM" id="SSF53474">
    <property type="entry name" value="alpha/beta-Hydrolases"/>
    <property type="match status" value="1"/>
</dbReference>